<evidence type="ECO:0000256" key="1">
    <source>
        <dbReference type="ARBA" id="ARBA00009437"/>
    </source>
</evidence>
<evidence type="ECO:0000256" key="4">
    <source>
        <dbReference type="ARBA" id="ARBA00023163"/>
    </source>
</evidence>
<proteinExistence type="inferred from homology"/>
<dbReference type="RefSeq" id="WP_076996668.1">
    <property type="nucleotide sequence ID" value="NZ_MSPR01000020.1"/>
</dbReference>
<protein>
    <submittedName>
        <fullName evidence="6">LysR family transcriptional regulator</fullName>
    </submittedName>
</protein>
<dbReference type="GO" id="GO:0003700">
    <property type="term" value="F:DNA-binding transcription factor activity"/>
    <property type="evidence" value="ECO:0007669"/>
    <property type="project" value="InterPro"/>
</dbReference>
<gene>
    <name evidence="7" type="ORF">BVE84_08890</name>
    <name evidence="6" type="ORF">BVE86_07210</name>
</gene>
<comment type="caution">
    <text evidence="6">The sequence shown here is derived from an EMBL/GenBank/DDBJ whole genome shotgun (WGS) entry which is preliminary data.</text>
</comment>
<evidence type="ECO:0000256" key="2">
    <source>
        <dbReference type="ARBA" id="ARBA00023015"/>
    </source>
</evidence>
<evidence type="ECO:0000313" key="8">
    <source>
        <dbReference type="Proteomes" id="UP000188600"/>
    </source>
</evidence>
<dbReference type="FunFam" id="1.10.10.10:FF:000001">
    <property type="entry name" value="LysR family transcriptional regulator"/>
    <property type="match status" value="1"/>
</dbReference>
<dbReference type="InterPro" id="IPR000847">
    <property type="entry name" value="LysR_HTH_N"/>
</dbReference>
<dbReference type="InterPro" id="IPR036388">
    <property type="entry name" value="WH-like_DNA-bd_sf"/>
</dbReference>
<dbReference type="InterPro" id="IPR005119">
    <property type="entry name" value="LysR_subst-bd"/>
</dbReference>
<keyword evidence="9" id="KW-1185">Reference proteome</keyword>
<keyword evidence="4" id="KW-0804">Transcription</keyword>
<dbReference type="Proteomes" id="UP000188946">
    <property type="component" value="Unassembled WGS sequence"/>
</dbReference>
<keyword evidence="3" id="KW-0238">DNA-binding</keyword>
<dbReference type="Pfam" id="PF03466">
    <property type="entry name" value="LysR_substrate"/>
    <property type="match status" value="1"/>
</dbReference>
<dbReference type="GO" id="GO:0003677">
    <property type="term" value="F:DNA binding"/>
    <property type="evidence" value="ECO:0007669"/>
    <property type="project" value="UniProtKB-KW"/>
</dbReference>
<name>A0AB36JN35_9STRE</name>
<dbReference type="Proteomes" id="UP000188600">
    <property type="component" value="Unassembled WGS sequence"/>
</dbReference>
<reference evidence="8 9" key="1">
    <citation type="submission" date="2016-12" db="EMBL/GenBank/DDBJ databases">
        <authorList>
            <person name="Gulvik C.A."/>
        </authorList>
    </citation>
    <scope>NUCLEOTIDE SEQUENCE [LARGE SCALE GENOMIC DNA]</scope>
    <source>
        <strain evidence="7 9">12-5202</strain>
        <strain evidence="6 8">12-5291</strain>
    </source>
</reference>
<dbReference type="PROSITE" id="PS50931">
    <property type="entry name" value="HTH_LYSR"/>
    <property type="match status" value="1"/>
</dbReference>
<dbReference type="EMBL" id="MSPT01000015">
    <property type="protein sequence ID" value="ONK26452.1"/>
    <property type="molecule type" value="Genomic_DNA"/>
</dbReference>
<dbReference type="Gene3D" id="3.40.190.290">
    <property type="match status" value="1"/>
</dbReference>
<keyword evidence="2" id="KW-0805">Transcription regulation</keyword>
<sequence>MDIRRLHYFVTIAQEKNITHAAEKLLITQPTLSRQMKDLEDELGVRLFRRSSRQLQLTDDGQYLYNRAQEILSLVQKTKDNLTQKEGISGDIYIGTAETASLQTIAEACKELLTLHPNIRLHFRSDNADAVFEGLNNGTLDFGIIFGNHIPQKYHALSLRTRDRWSIIVPIGHPLASYPFVTVADILSYPLIVSEQSDFDLSFLSSAGQYHTVATYNLLYNAGILAKSGVGIILGLDGIISDPNLITIPLEEAPSNTLSLIWKDNSKQSPAEQTFLHEVKKQLSAVSK</sequence>
<dbReference type="GO" id="GO:0005829">
    <property type="term" value="C:cytosol"/>
    <property type="evidence" value="ECO:0007669"/>
    <property type="project" value="TreeGrafter"/>
</dbReference>
<dbReference type="AlphaFoldDB" id="A0AB36JN35"/>
<evidence type="ECO:0000313" key="9">
    <source>
        <dbReference type="Proteomes" id="UP000188946"/>
    </source>
</evidence>
<evidence type="ECO:0000259" key="5">
    <source>
        <dbReference type="PROSITE" id="PS50931"/>
    </source>
</evidence>
<comment type="similarity">
    <text evidence="1">Belongs to the LysR transcriptional regulatory family.</text>
</comment>
<accession>A0AB36JN35</accession>
<evidence type="ECO:0000313" key="7">
    <source>
        <dbReference type="EMBL" id="ONK26715.1"/>
    </source>
</evidence>
<dbReference type="SUPFAM" id="SSF53850">
    <property type="entry name" value="Periplasmic binding protein-like II"/>
    <property type="match status" value="1"/>
</dbReference>
<dbReference type="SUPFAM" id="SSF46785">
    <property type="entry name" value="Winged helix' DNA-binding domain"/>
    <property type="match status" value="1"/>
</dbReference>
<dbReference type="CDD" id="cd05466">
    <property type="entry name" value="PBP2_LTTR_substrate"/>
    <property type="match status" value="1"/>
</dbReference>
<dbReference type="InterPro" id="IPR050950">
    <property type="entry name" value="HTH-type_LysR_regulators"/>
</dbReference>
<organism evidence="6 8">
    <name type="scientific">Streptococcus azizii</name>
    <dbReference type="NCBI Taxonomy" id="1579424"/>
    <lineage>
        <taxon>Bacteria</taxon>
        <taxon>Bacillati</taxon>
        <taxon>Bacillota</taxon>
        <taxon>Bacilli</taxon>
        <taxon>Lactobacillales</taxon>
        <taxon>Streptococcaceae</taxon>
        <taxon>Streptococcus</taxon>
    </lineage>
</organism>
<dbReference type="Pfam" id="PF00126">
    <property type="entry name" value="HTH_1"/>
    <property type="match status" value="1"/>
</dbReference>
<feature type="domain" description="HTH lysR-type" evidence="5">
    <location>
        <begin position="1"/>
        <end position="58"/>
    </location>
</feature>
<dbReference type="EMBL" id="MSPR01000020">
    <property type="protein sequence ID" value="ONK26715.1"/>
    <property type="molecule type" value="Genomic_DNA"/>
</dbReference>
<dbReference type="PANTHER" id="PTHR30419:SF8">
    <property type="entry name" value="NITROGEN ASSIMILATION TRANSCRIPTIONAL ACTIVATOR-RELATED"/>
    <property type="match status" value="1"/>
</dbReference>
<evidence type="ECO:0000256" key="3">
    <source>
        <dbReference type="ARBA" id="ARBA00023125"/>
    </source>
</evidence>
<dbReference type="PRINTS" id="PR00039">
    <property type="entry name" value="HTHLYSR"/>
</dbReference>
<dbReference type="Gene3D" id="1.10.10.10">
    <property type="entry name" value="Winged helix-like DNA-binding domain superfamily/Winged helix DNA-binding domain"/>
    <property type="match status" value="1"/>
</dbReference>
<evidence type="ECO:0000313" key="6">
    <source>
        <dbReference type="EMBL" id="ONK26452.1"/>
    </source>
</evidence>
<dbReference type="InterPro" id="IPR036390">
    <property type="entry name" value="WH_DNA-bd_sf"/>
</dbReference>
<dbReference type="PANTHER" id="PTHR30419">
    <property type="entry name" value="HTH-TYPE TRANSCRIPTIONAL REGULATOR YBHD"/>
    <property type="match status" value="1"/>
</dbReference>